<evidence type="ECO:0000256" key="3">
    <source>
        <dbReference type="ARBA" id="ARBA00022723"/>
    </source>
</evidence>
<evidence type="ECO:0000256" key="6">
    <source>
        <dbReference type="ARBA" id="ARBA00022840"/>
    </source>
</evidence>
<comment type="catalytic activity">
    <reaction evidence="8">
        <text>N(2)-formyl-N(1)-(5-phospho-beta-D-ribosyl)glycinamide + L-glutamine + ATP + H2O = 2-formamido-N(1)-(5-O-phospho-beta-D-ribosyl)acetamidine + L-glutamate + ADP + phosphate + H(+)</text>
        <dbReference type="Rhea" id="RHEA:17129"/>
        <dbReference type="ChEBI" id="CHEBI:15377"/>
        <dbReference type="ChEBI" id="CHEBI:15378"/>
        <dbReference type="ChEBI" id="CHEBI:29985"/>
        <dbReference type="ChEBI" id="CHEBI:30616"/>
        <dbReference type="ChEBI" id="CHEBI:43474"/>
        <dbReference type="ChEBI" id="CHEBI:58359"/>
        <dbReference type="ChEBI" id="CHEBI:147286"/>
        <dbReference type="ChEBI" id="CHEBI:147287"/>
        <dbReference type="ChEBI" id="CHEBI:456216"/>
        <dbReference type="EC" id="6.3.5.3"/>
    </reaction>
</comment>
<feature type="binding site" evidence="8">
    <location>
        <position position="51"/>
    </location>
    <ligand>
        <name>ATP</name>
        <dbReference type="ChEBI" id="CHEBI:30616"/>
    </ligand>
</feature>
<comment type="subunit">
    <text evidence="8">Monomer. Part of the FGAM synthase complex composed of 1 PurL, 1 PurQ and 2 PurS subunits.</text>
</comment>
<feature type="domain" description="Phosphoribosylformylglycinamidine synthase linker" evidence="11">
    <location>
        <begin position="14"/>
        <end position="52"/>
    </location>
</feature>
<dbReference type="SUPFAM" id="SSF55326">
    <property type="entry name" value="PurM N-terminal domain-like"/>
    <property type="match status" value="2"/>
</dbReference>
<keyword evidence="2 8" id="KW-0436">Ligase</keyword>
<feature type="binding site" evidence="8">
    <location>
        <position position="115"/>
    </location>
    <ligand>
        <name>substrate</name>
    </ligand>
</feature>
<evidence type="ECO:0000259" key="9">
    <source>
        <dbReference type="Pfam" id="PF00586"/>
    </source>
</evidence>
<dbReference type="CDD" id="cd02203">
    <property type="entry name" value="PurL_repeat1"/>
    <property type="match status" value="1"/>
</dbReference>
<keyword evidence="4 8" id="KW-0547">Nucleotide-binding</keyword>
<dbReference type="Pfam" id="PF18072">
    <property type="entry name" value="FGAR-AT_linker"/>
    <property type="match status" value="1"/>
</dbReference>
<feature type="active site" description="Proton acceptor" evidence="8">
    <location>
        <position position="94"/>
    </location>
</feature>
<dbReference type="EMBL" id="JBBKTW010000001">
    <property type="protein sequence ID" value="MEN2986783.1"/>
    <property type="molecule type" value="Genomic_DNA"/>
</dbReference>
<keyword evidence="13" id="KW-1185">Reference proteome</keyword>
<dbReference type="Proteomes" id="UP001413721">
    <property type="component" value="Unassembled WGS sequence"/>
</dbReference>
<dbReference type="Pfam" id="PF00586">
    <property type="entry name" value="AIRS"/>
    <property type="match status" value="2"/>
</dbReference>
<sequence length="735" mass="78554">MTAETKITPEIVAEHGLTRDEYKRLRQIMGREPNLVELGIFSAMWSEHCSYKSSKKWLKTLPTTAPWVICGPGENAGVVDIGDGQAIIFKMESHNHPSYIEPYQGAATGVGGILRDVFTMGARPIAMMNALRFGDPSHPKMKHLISGVVSGIGGYGNCVGVPTVGGETNFHPAYNGNILVNAMCVGLADTNKIFYSAAAGIGNPVVYVGSKTGRDGIHGASMASAEFGEDAEQKRPTVQVGDPFTEKLLIEACLELMQSDAIVAIQDMGAAGLTSSSFEMADKGDAGIELWLDKVPTREIGMTPYELMLSESQERMLMVLKPGREDEARRVFEKWELDFAVIGKVTDTGRMVLMFNGAVAGDLPIKPLANGSPEYDRPWTPTPQRRPIVLPRGRDDLDAVLPALEKLIGSPDLASRRWIWEQYDHMVMGDTVGRPGGDAAVVRIHGTKKAVAITTDVTPRYCFADPYQGGRQAIAEVWRNLTATGARPLAITDCLNFGNPEKPEIMGQLVGCIQGMAEACRGLNFPVVSGNVSLYNETQGTGILPTPAIGGIGLIADSARRADIAFKAADHAIILIGETRGHIGQSLYLRTILGREDGETPPVDLSVERRNGDFVRGLITEGLIDTVHDASDGGLLVAIAEMALASGIGAQIDPPAFQAPLIWAFGEDQARYVIAAPAPAADAVIAQAWVLGVPAAQIGITGGTELTLTGGGTISLETLRRAHEDWLPGLMSTPA</sequence>
<dbReference type="Pfam" id="PF02769">
    <property type="entry name" value="AIRS_C"/>
    <property type="match status" value="2"/>
</dbReference>
<feature type="binding site" evidence="8">
    <location>
        <position position="116"/>
    </location>
    <ligand>
        <name>Mg(2+)</name>
        <dbReference type="ChEBI" id="CHEBI:18420"/>
        <label>2</label>
    </ligand>
</feature>
<evidence type="ECO:0000259" key="10">
    <source>
        <dbReference type="Pfam" id="PF02769"/>
    </source>
</evidence>
<feature type="binding site" evidence="8">
    <location>
        <position position="531"/>
    </location>
    <ligand>
        <name>Mg(2+)</name>
        <dbReference type="ChEBI" id="CHEBI:18420"/>
        <label>1</label>
    </ligand>
</feature>
<feature type="domain" description="PurM-like C-terminal" evidence="10">
    <location>
        <begin position="201"/>
        <end position="353"/>
    </location>
</feature>
<dbReference type="SUPFAM" id="SSF56042">
    <property type="entry name" value="PurM C-terminal domain-like"/>
    <property type="match status" value="2"/>
</dbReference>
<comment type="caution">
    <text evidence="8">Lacks conserved residue(s) required for the propagation of feature annotation.</text>
</comment>
<evidence type="ECO:0000259" key="11">
    <source>
        <dbReference type="Pfam" id="PF18072"/>
    </source>
</evidence>
<feature type="binding site" evidence="8">
    <location>
        <position position="267"/>
    </location>
    <ligand>
        <name>Mg(2+)</name>
        <dbReference type="ChEBI" id="CHEBI:18420"/>
        <label>2</label>
    </ligand>
</feature>
<dbReference type="PANTHER" id="PTHR43555:SF1">
    <property type="entry name" value="PHOSPHORIBOSYLFORMYLGLYCINAMIDINE SYNTHASE SUBUNIT PURL"/>
    <property type="match status" value="1"/>
</dbReference>
<evidence type="ECO:0000256" key="4">
    <source>
        <dbReference type="ARBA" id="ARBA00022741"/>
    </source>
</evidence>
<keyword evidence="6 8" id="KW-0067">ATP-binding</keyword>
<dbReference type="InterPro" id="IPR041609">
    <property type="entry name" value="PurL_linker"/>
</dbReference>
<evidence type="ECO:0000256" key="5">
    <source>
        <dbReference type="ARBA" id="ARBA00022755"/>
    </source>
</evidence>
<feature type="binding site" evidence="8">
    <location>
        <begin position="93"/>
        <end position="96"/>
    </location>
    <ligand>
        <name>substrate</name>
    </ligand>
</feature>
<dbReference type="InterPro" id="IPR016188">
    <property type="entry name" value="PurM-like_N"/>
</dbReference>
<feature type="domain" description="PurM-like N-terminal" evidence="9">
    <location>
        <begin position="436"/>
        <end position="555"/>
    </location>
</feature>
<evidence type="ECO:0000256" key="1">
    <source>
        <dbReference type="ARBA" id="ARBA00022490"/>
    </source>
</evidence>
<feature type="domain" description="PurM-like C-terminal" evidence="10">
    <location>
        <begin position="570"/>
        <end position="703"/>
    </location>
</feature>
<comment type="similarity">
    <text evidence="8">Belongs to the FGAMS family.</text>
</comment>
<keyword evidence="3 8" id="KW-0479">Metal-binding</keyword>
<gene>
    <name evidence="8 12" type="primary">purL</name>
    <name evidence="12" type="ORF">WG926_00600</name>
</gene>
<dbReference type="InterPro" id="IPR010074">
    <property type="entry name" value="PRibForGlyAmidine_synth_PurL"/>
</dbReference>
<comment type="caution">
    <text evidence="12">The sequence shown here is derived from an EMBL/GenBank/DDBJ whole genome shotgun (WGS) entry which is preliminary data.</text>
</comment>
<feature type="binding site" evidence="8">
    <location>
        <position position="90"/>
    </location>
    <ligand>
        <name>ATP</name>
        <dbReference type="ChEBI" id="CHEBI:30616"/>
    </ligand>
</feature>
<accession>A0ABU9YDB5</accession>
<evidence type="ECO:0000313" key="13">
    <source>
        <dbReference type="Proteomes" id="UP001413721"/>
    </source>
</evidence>
<evidence type="ECO:0000256" key="2">
    <source>
        <dbReference type="ARBA" id="ARBA00022598"/>
    </source>
</evidence>
<dbReference type="EC" id="6.3.5.3" evidence="8"/>
<dbReference type="HAMAP" id="MF_00420">
    <property type="entry name" value="PurL_2"/>
    <property type="match status" value="1"/>
</dbReference>
<keyword evidence="7 8" id="KW-0460">Magnesium</keyword>
<dbReference type="NCBIfam" id="TIGR01736">
    <property type="entry name" value="FGAM_synth_II"/>
    <property type="match status" value="1"/>
</dbReference>
<feature type="binding site" evidence="8">
    <location>
        <position position="493"/>
    </location>
    <ligand>
        <name>ATP</name>
        <dbReference type="ChEBI" id="CHEBI:30616"/>
    </ligand>
</feature>
<dbReference type="NCBIfam" id="NF002290">
    <property type="entry name" value="PRK01213.1"/>
    <property type="match status" value="1"/>
</dbReference>
<dbReference type="PANTHER" id="PTHR43555">
    <property type="entry name" value="PHOSPHORIBOSYLFORMYLGLYCINAMIDINE SYNTHASE SUBUNIT PURL"/>
    <property type="match status" value="1"/>
</dbReference>
<feature type="binding site" evidence="8">
    <location>
        <position position="92"/>
    </location>
    <ligand>
        <name>Mg(2+)</name>
        <dbReference type="ChEBI" id="CHEBI:18420"/>
        <label>1</label>
    </ligand>
</feature>
<organism evidence="12 13">
    <name type="scientific">Tistrella arctica</name>
    <dbReference type="NCBI Taxonomy" id="3133430"/>
    <lineage>
        <taxon>Bacteria</taxon>
        <taxon>Pseudomonadati</taxon>
        <taxon>Pseudomonadota</taxon>
        <taxon>Alphaproteobacteria</taxon>
        <taxon>Geminicoccales</taxon>
        <taxon>Geminicoccaceae</taxon>
        <taxon>Tistrella</taxon>
    </lineage>
</organism>
<reference evidence="12 13" key="1">
    <citation type="submission" date="2024-03" db="EMBL/GenBank/DDBJ databases">
        <title>High-quality draft genome sequencing of Tistrella sp. BH-R2-4.</title>
        <authorList>
            <person name="Dong C."/>
        </authorList>
    </citation>
    <scope>NUCLEOTIDE SEQUENCE [LARGE SCALE GENOMIC DNA]</scope>
    <source>
        <strain evidence="12 13">BH-R2-4</strain>
    </source>
</reference>
<evidence type="ECO:0000256" key="7">
    <source>
        <dbReference type="ARBA" id="ARBA00022842"/>
    </source>
</evidence>
<keyword evidence="5 8" id="KW-0658">Purine biosynthesis</keyword>
<dbReference type="PIRSF" id="PIRSF001587">
    <property type="entry name" value="FGAM_synthase_II"/>
    <property type="match status" value="1"/>
</dbReference>
<dbReference type="RefSeq" id="WP_345930881.1">
    <property type="nucleotide sequence ID" value="NZ_JBBKTV010000001.1"/>
</dbReference>
<feature type="binding site" evidence="8">
    <location>
        <position position="533"/>
    </location>
    <ligand>
        <name>substrate</name>
    </ligand>
</feature>
<dbReference type="Gene3D" id="3.30.1330.10">
    <property type="entry name" value="PurM-like, N-terminal domain"/>
    <property type="match status" value="2"/>
</dbReference>
<dbReference type="InterPro" id="IPR010918">
    <property type="entry name" value="PurM-like_C_dom"/>
</dbReference>
<feature type="binding site" evidence="8">
    <location>
        <position position="239"/>
    </location>
    <ligand>
        <name>substrate</name>
    </ligand>
</feature>
<comment type="subcellular location">
    <subcellularLocation>
        <location evidence="8">Cytoplasm</location>
    </subcellularLocation>
</comment>
<keyword evidence="1 8" id="KW-0963">Cytoplasm</keyword>
<feature type="binding site" evidence="8">
    <location>
        <begin position="311"/>
        <end position="313"/>
    </location>
    <ligand>
        <name>substrate</name>
    </ligand>
</feature>
<comment type="pathway">
    <text evidence="8">Purine metabolism; IMP biosynthesis via de novo pathway; 5-amino-1-(5-phospho-D-ribosyl)imidazole from N(2)-formyl-N(1)-(5-phospho-D-ribosyl)glycinamide: step 1/2.</text>
</comment>
<dbReference type="InterPro" id="IPR036921">
    <property type="entry name" value="PurM-like_N_sf"/>
</dbReference>
<dbReference type="Gene3D" id="3.90.650.10">
    <property type="entry name" value="PurM-like C-terminal domain"/>
    <property type="match status" value="2"/>
</dbReference>
<feature type="active site" evidence="8">
    <location>
        <position position="48"/>
    </location>
</feature>
<feature type="binding site" evidence="8">
    <location>
        <position position="530"/>
    </location>
    <ligand>
        <name>ATP</name>
        <dbReference type="ChEBI" id="CHEBI:30616"/>
    </ligand>
</feature>
<name>A0ABU9YDB5_9PROT</name>
<evidence type="ECO:0000256" key="8">
    <source>
        <dbReference type="HAMAP-Rule" id="MF_00420"/>
    </source>
</evidence>
<feature type="domain" description="PurM-like N-terminal" evidence="9">
    <location>
        <begin position="73"/>
        <end position="187"/>
    </location>
</feature>
<dbReference type="CDD" id="cd02204">
    <property type="entry name" value="PurL_repeat2"/>
    <property type="match status" value="1"/>
</dbReference>
<comment type="function">
    <text evidence="8">Part of the phosphoribosylformylglycinamidine synthase complex involved in the purines biosynthetic pathway. Catalyzes the ATP-dependent conversion of formylglycinamide ribonucleotide (FGAR) and glutamine to yield formylglycinamidine ribonucleotide (FGAM) and glutamate. The FGAM synthase complex is composed of three subunits. PurQ produces an ammonia molecule by converting glutamine to glutamate. PurL transfers the ammonia molecule to FGAR to form FGAM in an ATP-dependent manner. PurS interacts with PurQ and PurL and is thought to assist in the transfer of the ammonia molecule from PurQ to PurL.</text>
</comment>
<evidence type="ECO:0000313" key="12">
    <source>
        <dbReference type="EMBL" id="MEN2986783.1"/>
    </source>
</evidence>
<protein>
    <recommendedName>
        <fullName evidence="8">Phosphoribosylformylglycinamidine synthase subunit PurL</fullName>
        <shortName evidence="8">FGAM synthase</shortName>
        <ecNumber evidence="8">6.3.5.3</ecNumber>
    </recommendedName>
    <alternativeName>
        <fullName evidence="8">Formylglycinamide ribonucleotide amidotransferase subunit II</fullName>
        <shortName evidence="8">FGAR amidotransferase II</shortName>
        <shortName evidence="8">FGAR-AT II</shortName>
    </alternativeName>
    <alternativeName>
        <fullName evidence="8">Glutamine amidotransferase PurL</fullName>
    </alternativeName>
    <alternativeName>
        <fullName evidence="8">Phosphoribosylformylglycinamidine synthase subunit II</fullName>
    </alternativeName>
</protein>
<dbReference type="InterPro" id="IPR036676">
    <property type="entry name" value="PurM-like_C_sf"/>
</dbReference>
<dbReference type="GO" id="GO:0004642">
    <property type="term" value="F:phosphoribosylformylglycinamidine synthase activity"/>
    <property type="evidence" value="ECO:0007669"/>
    <property type="project" value="UniProtKB-EC"/>
</dbReference>
<proteinExistence type="inferred from homology"/>